<evidence type="ECO:0000256" key="1">
    <source>
        <dbReference type="SAM" id="Phobius"/>
    </source>
</evidence>
<proteinExistence type="predicted"/>
<keyword evidence="1" id="KW-0812">Transmembrane</keyword>
<accession>A0A383RJK4</accession>
<dbReference type="InterPro" id="IPR019074">
    <property type="entry name" value="YabQ"/>
</dbReference>
<feature type="transmembrane region" description="Helical" evidence="1">
    <location>
        <begin position="68"/>
        <end position="88"/>
    </location>
</feature>
<evidence type="ECO:0000313" key="2">
    <source>
        <dbReference type="EMBL" id="SYX87033.1"/>
    </source>
</evidence>
<evidence type="ECO:0000313" key="3">
    <source>
        <dbReference type="Proteomes" id="UP000304148"/>
    </source>
</evidence>
<protein>
    <submittedName>
        <fullName evidence="2">Spore cortex biosynthesis protein YabQ</fullName>
    </submittedName>
</protein>
<reference evidence="3" key="1">
    <citation type="submission" date="2018-08" db="EMBL/GenBank/DDBJ databases">
        <authorList>
            <person name="Chevrot R."/>
        </authorList>
    </citation>
    <scope>NUCLEOTIDE SEQUENCE [LARGE SCALE GENOMIC DNA]</scope>
</reference>
<dbReference type="AlphaFoldDB" id="A0A383RJK4"/>
<name>A0A383RJK4_PAEAL</name>
<dbReference type="EMBL" id="LS992241">
    <property type="protein sequence ID" value="SYX87033.1"/>
    <property type="molecule type" value="Genomic_DNA"/>
</dbReference>
<gene>
    <name evidence="2" type="ORF">PBLR_15460</name>
</gene>
<keyword evidence="1" id="KW-0472">Membrane</keyword>
<feature type="transmembrane region" description="Helical" evidence="1">
    <location>
        <begin position="41"/>
        <end position="61"/>
    </location>
</feature>
<organism evidence="2 3">
    <name type="scientific">Paenibacillus alvei</name>
    <name type="common">Bacillus alvei</name>
    <dbReference type="NCBI Taxonomy" id="44250"/>
    <lineage>
        <taxon>Bacteria</taxon>
        <taxon>Bacillati</taxon>
        <taxon>Bacillota</taxon>
        <taxon>Bacilli</taxon>
        <taxon>Bacillales</taxon>
        <taxon>Paenibacillaceae</taxon>
        <taxon>Paenibacillus</taxon>
    </lineage>
</organism>
<keyword evidence="1" id="KW-1133">Transmembrane helix</keyword>
<dbReference type="RefSeq" id="WP_138188774.1">
    <property type="nucleotide sequence ID" value="NZ_LS992241.1"/>
</dbReference>
<sequence length="214" mass="25033">MNLHTQWMTVMLMMMSGLALGLVFDSYRVVAGQFKFPRWTLPVFDLLYWLAATLFVFQMLVKGNQGELRFYVLLGLAAGAWLYAVFLSRITVMIVKWVVAAIKALWRFAMRCVYVLIVLPLKGIWTGIKALTLFFISSAMFLLKIVLQCLRPLWLLIAWLFKPLVMPLWNRFGMTERCKGIWQGLISAGKRISAWLIGVRRQMRRFLDLFRRKR</sequence>
<dbReference type="Proteomes" id="UP000304148">
    <property type="component" value="Chromosome"/>
</dbReference>
<dbReference type="NCBIfam" id="TIGR02893">
    <property type="entry name" value="spore_yabQ"/>
    <property type="match status" value="1"/>
</dbReference>
<dbReference type="Pfam" id="PF09578">
    <property type="entry name" value="Spore_YabQ"/>
    <property type="match status" value="1"/>
</dbReference>